<keyword evidence="3" id="KW-1003">Cell membrane</keyword>
<feature type="transmembrane region" description="Helical" evidence="8">
    <location>
        <begin position="429"/>
        <end position="452"/>
    </location>
</feature>
<dbReference type="PROSITE" id="PS50928">
    <property type="entry name" value="ABC_TM1"/>
    <property type="match status" value="2"/>
</dbReference>
<dbReference type="Gene3D" id="1.10.3720.10">
    <property type="entry name" value="MetI-like"/>
    <property type="match status" value="2"/>
</dbReference>
<dbReference type="InterPro" id="IPR035906">
    <property type="entry name" value="MetI-like_sf"/>
</dbReference>
<dbReference type="InterPro" id="IPR000515">
    <property type="entry name" value="MetI-like"/>
</dbReference>
<feature type="transmembrane region" description="Helical" evidence="8">
    <location>
        <begin position="528"/>
        <end position="549"/>
    </location>
</feature>
<evidence type="ECO:0000313" key="10">
    <source>
        <dbReference type="EMBL" id="GGB51145.1"/>
    </source>
</evidence>
<reference evidence="11" key="1">
    <citation type="journal article" date="2019" name="Int. J. Syst. Evol. Microbiol.">
        <title>The Global Catalogue of Microorganisms (GCM) 10K type strain sequencing project: providing services to taxonomists for standard genome sequencing and annotation.</title>
        <authorList>
            <consortium name="The Broad Institute Genomics Platform"/>
            <consortium name="The Broad Institute Genome Sequencing Center for Infectious Disease"/>
            <person name="Wu L."/>
            <person name="Ma J."/>
        </authorList>
    </citation>
    <scope>NUCLEOTIDE SEQUENCE [LARGE SCALE GENOMIC DNA]</scope>
    <source>
        <strain evidence="11">CGMCC 1.10188</strain>
    </source>
</reference>
<protein>
    <submittedName>
        <fullName evidence="10">Iron ABC transporter permease</fullName>
    </submittedName>
</protein>
<accession>A0ABQ1IT21</accession>
<keyword evidence="5 8" id="KW-0812">Transmembrane</keyword>
<feature type="transmembrane region" description="Helical" evidence="8">
    <location>
        <begin position="252"/>
        <end position="269"/>
    </location>
</feature>
<evidence type="ECO:0000256" key="1">
    <source>
        <dbReference type="ARBA" id="ARBA00004429"/>
    </source>
</evidence>
<evidence type="ECO:0000313" key="11">
    <source>
        <dbReference type="Proteomes" id="UP000603352"/>
    </source>
</evidence>
<feature type="transmembrane region" description="Helical" evidence="8">
    <location>
        <begin position="103"/>
        <end position="123"/>
    </location>
</feature>
<keyword evidence="2 8" id="KW-0813">Transport</keyword>
<dbReference type="Pfam" id="PF00528">
    <property type="entry name" value="BPD_transp_1"/>
    <property type="match status" value="1"/>
</dbReference>
<feature type="transmembrane region" description="Helical" evidence="8">
    <location>
        <begin position="24"/>
        <end position="47"/>
    </location>
</feature>
<keyword evidence="4" id="KW-0997">Cell inner membrane</keyword>
<feature type="domain" description="ABC transmembrane type-1" evidence="9">
    <location>
        <begin position="355"/>
        <end position="548"/>
    </location>
</feature>
<sequence>MAAGGLLLRLAGPAGDPRAARAGLLPVVAALLLAGLPLALLAIEAIATTSSATGIDQARVADAALNTIVTAIISTTIALTLGGGLALLVALTDMPGRRALGGLALLPMLIPSQIAALAWGRLFDPAGPVAGWLGLTSFGGHPLEGAAGVWLVMGLEHSPIGFLAVIGAATRIPAEPAEAARIAGAGPTLALAVAARPLIRPALAAAAALGLISAAGNFGVPALLGIPGAYPVMATLIYQQMSGFGPAGLGDVARLAALLGLGTLILLHLSGRAAGRAARVADSGRIIGRLPLRRGRRLLAVLVWVPMLAISLGPLLALIAASLVPAPGVPLTATTASLDGFRMMVDPRHGALGAMATSAVLASLAAMASVLIAVPIGLFAARGGRAARLGAGAFDLALAMPGTVFAIAVILMLLPPLPGLGVSLYGTPFILLAAYLGRFPALVLAPVMAAAGRLDPAPEQAARLAGAGVARRILAGTWPALAGPAAGGALLVLLTAFNELTLSALLWSRGAETIGVAIYARQAEGDTAAAAALALASLVASLALALTGLRLLARLPGLNAAFGDQR</sequence>
<organism evidence="10 11">
    <name type="scientific">Tistrella bauzanensis</name>
    <dbReference type="NCBI Taxonomy" id="657419"/>
    <lineage>
        <taxon>Bacteria</taxon>
        <taxon>Pseudomonadati</taxon>
        <taxon>Pseudomonadota</taxon>
        <taxon>Alphaproteobacteria</taxon>
        <taxon>Geminicoccales</taxon>
        <taxon>Geminicoccaceae</taxon>
        <taxon>Tistrella</taxon>
    </lineage>
</organism>
<feature type="transmembrane region" description="Helical" evidence="8">
    <location>
        <begin position="203"/>
        <end position="232"/>
    </location>
</feature>
<evidence type="ECO:0000256" key="7">
    <source>
        <dbReference type="ARBA" id="ARBA00023136"/>
    </source>
</evidence>
<dbReference type="PANTHER" id="PTHR43357">
    <property type="entry name" value="INNER MEMBRANE ABC TRANSPORTER PERMEASE PROTEIN YDCV"/>
    <property type="match status" value="1"/>
</dbReference>
<feature type="domain" description="ABC transmembrane type-1" evidence="9">
    <location>
        <begin position="64"/>
        <end position="270"/>
    </location>
</feature>
<comment type="subcellular location">
    <subcellularLocation>
        <location evidence="1">Cell inner membrane</location>
        <topology evidence="1">Multi-pass membrane protein</topology>
    </subcellularLocation>
    <subcellularLocation>
        <location evidence="8">Cell membrane</location>
        <topology evidence="8">Multi-pass membrane protein</topology>
    </subcellularLocation>
</comment>
<evidence type="ECO:0000256" key="4">
    <source>
        <dbReference type="ARBA" id="ARBA00022519"/>
    </source>
</evidence>
<evidence type="ECO:0000256" key="5">
    <source>
        <dbReference type="ARBA" id="ARBA00022692"/>
    </source>
</evidence>
<feature type="transmembrane region" description="Helical" evidence="8">
    <location>
        <begin position="67"/>
        <end position="91"/>
    </location>
</feature>
<feature type="transmembrane region" description="Helical" evidence="8">
    <location>
        <begin position="473"/>
        <end position="497"/>
    </location>
</feature>
<dbReference type="SUPFAM" id="SSF161098">
    <property type="entry name" value="MetI-like"/>
    <property type="match status" value="2"/>
</dbReference>
<dbReference type="PANTHER" id="PTHR43357:SF4">
    <property type="entry name" value="INNER MEMBRANE ABC TRANSPORTER PERMEASE PROTEIN YDCV"/>
    <property type="match status" value="1"/>
</dbReference>
<name>A0ABQ1IT21_9PROT</name>
<comment type="caution">
    <text evidence="10">The sequence shown here is derived from an EMBL/GenBank/DDBJ whole genome shotgun (WGS) entry which is preliminary data.</text>
</comment>
<feature type="transmembrane region" description="Helical" evidence="8">
    <location>
        <begin position="298"/>
        <end position="324"/>
    </location>
</feature>
<dbReference type="Proteomes" id="UP000603352">
    <property type="component" value="Unassembled WGS sequence"/>
</dbReference>
<feature type="transmembrane region" description="Helical" evidence="8">
    <location>
        <begin position="393"/>
        <end position="417"/>
    </location>
</feature>
<evidence type="ECO:0000259" key="9">
    <source>
        <dbReference type="PROSITE" id="PS50928"/>
    </source>
</evidence>
<keyword evidence="11" id="KW-1185">Reference proteome</keyword>
<keyword evidence="6 8" id="KW-1133">Transmembrane helix</keyword>
<gene>
    <name evidence="10" type="ORF">GCM10011505_35270</name>
</gene>
<dbReference type="EMBL" id="BMDZ01000047">
    <property type="protein sequence ID" value="GGB51145.1"/>
    <property type="molecule type" value="Genomic_DNA"/>
</dbReference>
<evidence type="ECO:0000256" key="2">
    <source>
        <dbReference type="ARBA" id="ARBA00022448"/>
    </source>
</evidence>
<keyword evidence="7 8" id="KW-0472">Membrane</keyword>
<evidence type="ECO:0000256" key="6">
    <source>
        <dbReference type="ARBA" id="ARBA00022989"/>
    </source>
</evidence>
<feature type="transmembrane region" description="Helical" evidence="8">
    <location>
        <begin position="351"/>
        <end position="381"/>
    </location>
</feature>
<proteinExistence type="inferred from homology"/>
<evidence type="ECO:0000256" key="3">
    <source>
        <dbReference type="ARBA" id="ARBA00022475"/>
    </source>
</evidence>
<dbReference type="RefSeq" id="WP_188580253.1">
    <property type="nucleotide sequence ID" value="NZ_BMDZ01000047.1"/>
</dbReference>
<evidence type="ECO:0000256" key="8">
    <source>
        <dbReference type="RuleBase" id="RU363032"/>
    </source>
</evidence>
<comment type="similarity">
    <text evidence="8">Belongs to the binding-protein-dependent transport system permease family.</text>
</comment>